<organism evidence="6 7">
    <name type="scientific">Schistosoma margrebowiei</name>
    <dbReference type="NCBI Taxonomy" id="48269"/>
    <lineage>
        <taxon>Eukaryota</taxon>
        <taxon>Metazoa</taxon>
        <taxon>Spiralia</taxon>
        <taxon>Lophotrochozoa</taxon>
        <taxon>Platyhelminthes</taxon>
        <taxon>Trematoda</taxon>
        <taxon>Digenea</taxon>
        <taxon>Strigeidida</taxon>
        <taxon>Schistosomatoidea</taxon>
        <taxon>Schistosomatidae</taxon>
        <taxon>Schistosoma</taxon>
    </lineage>
</organism>
<proteinExistence type="predicted"/>
<keyword evidence="4" id="KW-0206">Cytoskeleton</keyword>
<dbReference type="PANTHER" id="PTHR12968:SF4">
    <property type="entry name" value="TECTONIC-LIKE COMPLEX MEMBER MKS1"/>
    <property type="match status" value="1"/>
</dbReference>
<name>A0AA84ZPI7_9TREM</name>
<comment type="subcellular location">
    <subcellularLocation>
        <location evidence="1">Cytoplasm</location>
        <location evidence="1">Cytoskeleton</location>
        <location evidence="1">Cilium basal body</location>
    </subcellularLocation>
</comment>
<evidence type="ECO:0000256" key="3">
    <source>
        <dbReference type="ARBA" id="ARBA00022794"/>
    </source>
</evidence>
<dbReference type="WBParaSite" id="SMRG1_40340.1">
    <property type="protein sequence ID" value="SMRG1_40340.1"/>
    <property type="gene ID" value="SMRG1_40340"/>
</dbReference>
<keyword evidence="5" id="KW-0966">Cell projection</keyword>
<evidence type="ECO:0008006" key="8">
    <source>
        <dbReference type="Google" id="ProtNLM"/>
    </source>
</evidence>
<keyword evidence="3" id="KW-0970">Cilium biogenesis/degradation</keyword>
<dbReference type="GO" id="GO:0060271">
    <property type="term" value="P:cilium assembly"/>
    <property type="evidence" value="ECO:0007669"/>
    <property type="project" value="TreeGrafter"/>
</dbReference>
<evidence type="ECO:0000256" key="5">
    <source>
        <dbReference type="ARBA" id="ARBA00023273"/>
    </source>
</evidence>
<dbReference type="GO" id="GO:0036038">
    <property type="term" value="C:MKS complex"/>
    <property type="evidence" value="ECO:0007669"/>
    <property type="project" value="TreeGrafter"/>
</dbReference>
<accession>A0AA84ZPI7</accession>
<dbReference type="AlphaFoldDB" id="A0AA84ZPI7"/>
<sequence>MDGFDSETYVITGPLRNFSIRVKLFCRRSKAEEPYLEEEYVFHWQEKIFSPKEKALYRDRKNCTTETQLLYNKEISNMKGSGFPTKRLFTYVHKDEISVERDIFVDGIGTISYPEKRRSNIQLKLDNLSNPMPTNEMLLEFPPEYYRYVSHLPTRITQEMYIMADLSSDIPNDAADLSPLYMGNEEILCKITIDSNGLLRCKPDFTRGSVKYKIKSKQKGSYYFTLENISLQMSDLDKQKIRNMDKEISLRKYSHFCASIGKQFEMPNEQSYRLFIAGEIMGATNFENPGLYVQYYLELPQNWKAYDHKLLCGSSQIASIKNYGNEEIIMFSHPIEFDLTYKPEISIDLTKGPVSIWPTLYFEVQSLDFWTRSRTEGYGFTELPRIAGTHSISVSCWRPVGDSVVEELRRFFIGGTCQLEDPTFAKIPGSFESNNLAKYGFRTKSTGKLFLNLNCAIQSWSNLYRTMSRCSTTGDEKQRRIALAHMDVSTIIKAYQKARSKLLETRKVIEGLGKVNL</sequence>
<evidence type="ECO:0000313" key="6">
    <source>
        <dbReference type="Proteomes" id="UP000050790"/>
    </source>
</evidence>
<evidence type="ECO:0000256" key="1">
    <source>
        <dbReference type="ARBA" id="ARBA00004120"/>
    </source>
</evidence>
<dbReference type="Proteomes" id="UP000050790">
    <property type="component" value="Unassembled WGS sequence"/>
</dbReference>
<dbReference type="InterPro" id="IPR010796">
    <property type="entry name" value="C2_B9-type_dom"/>
</dbReference>
<dbReference type="PROSITE" id="PS51381">
    <property type="entry name" value="C2_B9"/>
    <property type="match status" value="1"/>
</dbReference>
<keyword evidence="2" id="KW-0963">Cytoplasm</keyword>
<protein>
    <recommendedName>
        <fullName evidence="8">Meckel syndrome type 1 protein</fullName>
    </recommendedName>
</protein>
<dbReference type="Pfam" id="PF07162">
    <property type="entry name" value="B9-C2"/>
    <property type="match status" value="1"/>
</dbReference>
<evidence type="ECO:0000313" key="7">
    <source>
        <dbReference type="WBParaSite" id="SMRG1_40340.1"/>
    </source>
</evidence>
<evidence type="ECO:0000256" key="2">
    <source>
        <dbReference type="ARBA" id="ARBA00022490"/>
    </source>
</evidence>
<evidence type="ECO:0000256" key="4">
    <source>
        <dbReference type="ARBA" id="ARBA00023212"/>
    </source>
</evidence>
<dbReference type="PANTHER" id="PTHR12968">
    <property type="entry name" value="B9 DOMAIN-CONTAINING"/>
    <property type="match status" value="1"/>
</dbReference>
<reference evidence="7" key="1">
    <citation type="submission" date="2023-11" db="UniProtKB">
        <authorList>
            <consortium name="WormBaseParasite"/>
        </authorList>
    </citation>
    <scope>IDENTIFICATION</scope>
</reference>